<dbReference type="SUPFAM" id="SSF53223">
    <property type="entry name" value="Aminoacid dehydrogenase-like, N-terminal domain"/>
    <property type="match status" value="1"/>
</dbReference>
<dbReference type="InterPro" id="IPR051674">
    <property type="entry name" value="Malate_Decarboxylase"/>
</dbReference>
<dbReference type="CDD" id="cd05311">
    <property type="entry name" value="NAD_bind_2_malic_enz"/>
    <property type="match status" value="1"/>
</dbReference>
<dbReference type="GO" id="GO:0046872">
    <property type="term" value="F:metal ion binding"/>
    <property type="evidence" value="ECO:0007669"/>
    <property type="project" value="UniProtKB-KW"/>
</dbReference>
<comment type="cofactor">
    <cofactor evidence="1">
        <name>Mn(2+)</name>
        <dbReference type="ChEBI" id="CHEBI:29035"/>
    </cofactor>
</comment>
<dbReference type="STRING" id="1823756.A4H34_01745"/>
<feature type="domain" description="Malic enzyme NAD-binding" evidence="9">
    <location>
        <begin position="242"/>
        <end position="464"/>
    </location>
</feature>
<dbReference type="SUPFAM" id="SSF51735">
    <property type="entry name" value="NAD(P)-binding Rossmann-fold domains"/>
    <property type="match status" value="1"/>
</dbReference>
<evidence type="ECO:0000256" key="2">
    <source>
        <dbReference type="ARBA" id="ARBA00008785"/>
    </source>
</evidence>
<feature type="binding site" evidence="7">
    <location>
        <position position="241"/>
    </location>
    <ligand>
        <name>a divalent metal cation</name>
        <dbReference type="ChEBI" id="CHEBI:60240"/>
    </ligand>
</feature>
<dbReference type="Gene3D" id="3.40.50.10380">
    <property type="entry name" value="Malic enzyme, N-terminal domain"/>
    <property type="match status" value="1"/>
</dbReference>
<evidence type="ECO:0000256" key="8">
    <source>
        <dbReference type="RuleBase" id="RU003427"/>
    </source>
</evidence>
<keyword evidence="12" id="KW-1185">Reference proteome</keyword>
<dbReference type="Pfam" id="PF00390">
    <property type="entry name" value="malic"/>
    <property type="match status" value="1"/>
</dbReference>
<dbReference type="GO" id="GO:0004470">
    <property type="term" value="F:malic enzyme activity"/>
    <property type="evidence" value="ECO:0007669"/>
    <property type="project" value="InterPro"/>
</dbReference>
<feature type="domain" description="Malic enzyme N-terminal" evidence="10">
    <location>
        <begin position="97"/>
        <end position="230"/>
    </location>
</feature>
<dbReference type="GO" id="GO:0016616">
    <property type="term" value="F:oxidoreductase activity, acting on the CH-OH group of donors, NAD or NADP as acceptor"/>
    <property type="evidence" value="ECO:0007669"/>
    <property type="project" value="InterPro"/>
</dbReference>
<dbReference type="PANTHER" id="PTHR43237:SF4">
    <property type="entry name" value="NADP-DEPENDENT MALIC ENZYME"/>
    <property type="match status" value="1"/>
</dbReference>
<dbReference type="InterPro" id="IPR015884">
    <property type="entry name" value="Malic_enzyme_CS"/>
</dbReference>
<organism evidence="11 12">
    <name type="scientific">Peptidiphaga gingivicola</name>
    <dbReference type="NCBI Taxonomy" id="2741497"/>
    <lineage>
        <taxon>Bacteria</taxon>
        <taxon>Bacillati</taxon>
        <taxon>Actinomycetota</taxon>
        <taxon>Actinomycetes</taxon>
        <taxon>Actinomycetales</taxon>
        <taxon>Actinomycetaceae</taxon>
        <taxon>Peptidiphaga</taxon>
    </lineage>
</organism>
<dbReference type="OrthoDB" id="9805787at2"/>
<keyword evidence="4" id="KW-0560">Oxidoreductase</keyword>
<dbReference type="PANTHER" id="PTHR43237">
    <property type="entry name" value="NADP-DEPENDENT MALIC ENZYME"/>
    <property type="match status" value="1"/>
</dbReference>
<feature type="binding site" evidence="7">
    <location>
        <position position="216"/>
    </location>
    <ligand>
        <name>a divalent metal cation</name>
        <dbReference type="ChEBI" id="CHEBI:60240"/>
    </ligand>
</feature>
<comment type="similarity">
    <text evidence="2 8">Belongs to the malic enzymes family.</text>
</comment>
<evidence type="ECO:0000259" key="9">
    <source>
        <dbReference type="SMART" id="SM00919"/>
    </source>
</evidence>
<evidence type="ECO:0000313" key="11">
    <source>
        <dbReference type="EMBL" id="OAP85941.1"/>
    </source>
</evidence>
<dbReference type="GO" id="GO:0051287">
    <property type="term" value="F:NAD binding"/>
    <property type="evidence" value="ECO:0007669"/>
    <property type="project" value="InterPro"/>
</dbReference>
<evidence type="ECO:0000256" key="7">
    <source>
        <dbReference type="PIRSR" id="PIRSR000106-3"/>
    </source>
</evidence>
<keyword evidence="3 7" id="KW-0479">Metal-binding</keyword>
<name>A0A179B4A7_9ACTO</name>
<feature type="binding site" evidence="6">
    <location>
        <position position="396"/>
    </location>
    <ligand>
        <name>(S)-malate</name>
        <dbReference type="ChEBI" id="CHEBI:15589"/>
    </ligand>
</feature>
<dbReference type="SMART" id="SM01274">
    <property type="entry name" value="malic"/>
    <property type="match status" value="1"/>
</dbReference>
<comment type="cofactor">
    <cofactor evidence="7">
        <name>Mg(2+)</name>
        <dbReference type="ChEBI" id="CHEBI:18420"/>
    </cofactor>
    <cofactor evidence="7">
        <name>Mn(2+)</name>
        <dbReference type="ChEBI" id="CHEBI:29035"/>
    </cofactor>
    <text evidence="7">Divalent metal cations. Prefers magnesium or manganese.</text>
</comment>
<gene>
    <name evidence="11" type="ORF">A4H34_01745</name>
</gene>
<dbReference type="InterPro" id="IPR036291">
    <property type="entry name" value="NAD(P)-bd_dom_sf"/>
</dbReference>
<dbReference type="PIRSF" id="PIRSF000106">
    <property type="entry name" value="ME"/>
    <property type="match status" value="1"/>
</dbReference>
<feature type="active site" description="Proton acceptor" evidence="5">
    <location>
        <position position="173"/>
    </location>
</feature>
<reference evidence="11 12" key="1">
    <citation type="submission" date="2016-04" db="EMBL/GenBank/DDBJ databases">
        <title>Peptidophaga gingivicola gen. nov., sp. nov., isolated from human subgingival plaque.</title>
        <authorList>
            <person name="Beall C.J."/>
            <person name="Mokrzan E.M."/>
            <person name="Griffen A.L."/>
            <person name="Leys E.J."/>
        </authorList>
    </citation>
    <scope>NUCLEOTIDE SEQUENCE [LARGE SCALE GENOMIC DNA]</scope>
    <source>
        <strain evidence="11 12">BA112</strain>
    </source>
</reference>
<dbReference type="SMART" id="SM00919">
    <property type="entry name" value="Malic_M"/>
    <property type="match status" value="1"/>
</dbReference>
<evidence type="ECO:0000256" key="1">
    <source>
        <dbReference type="ARBA" id="ARBA00001936"/>
    </source>
</evidence>
<dbReference type="Pfam" id="PF03949">
    <property type="entry name" value="Malic_M"/>
    <property type="match status" value="1"/>
</dbReference>
<dbReference type="InterPro" id="IPR045213">
    <property type="entry name" value="Malic_NAD-bd_bact_type"/>
</dbReference>
<proteinExistence type="inferred from homology"/>
<feature type="binding site" evidence="7">
    <location>
        <position position="215"/>
    </location>
    <ligand>
        <name>a divalent metal cation</name>
        <dbReference type="ChEBI" id="CHEBI:60240"/>
    </ligand>
</feature>
<dbReference type="PROSITE" id="PS00331">
    <property type="entry name" value="MALIC_ENZYMES"/>
    <property type="match status" value="1"/>
</dbReference>
<evidence type="ECO:0000256" key="5">
    <source>
        <dbReference type="PIRSR" id="PIRSR000106-1"/>
    </source>
</evidence>
<dbReference type="PRINTS" id="PR00072">
    <property type="entry name" value="MALOXRDTASE"/>
</dbReference>
<dbReference type="FunFam" id="3.40.50.10380:FF:000003">
    <property type="entry name" value="NADP-dependent malic enzyme"/>
    <property type="match status" value="1"/>
</dbReference>
<evidence type="ECO:0000259" key="10">
    <source>
        <dbReference type="SMART" id="SM01274"/>
    </source>
</evidence>
<dbReference type="Proteomes" id="UP000078368">
    <property type="component" value="Unassembled WGS sequence"/>
</dbReference>
<dbReference type="InterPro" id="IPR012302">
    <property type="entry name" value="Malic_NAD-bd"/>
</dbReference>
<accession>A0A179B4A7</accession>
<evidence type="ECO:0000256" key="6">
    <source>
        <dbReference type="PIRSR" id="PIRSR000106-2"/>
    </source>
</evidence>
<dbReference type="InterPro" id="IPR037062">
    <property type="entry name" value="Malic_N_dom_sf"/>
</dbReference>
<dbReference type="AlphaFoldDB" id="A0A179B4A7"/>
<protein>
    <submittedName>
        <fullName evidence="11">Malate dehydrogenase</fullName>
    </submittedName>
</protein>
<dbReference type="Gene3D" id="3.40.50.720">
    <property type="entry name" value="NAD(P)-binding Rossmann-like Domain"/>
    <property type="match status" value="1"/>
</dbReference>
<feature type="binding site" evidence="6">
    <location>
        <position position="367"/>
    </location>
    <ligand>
        <name>(S)-malate</name>
        <dbReference type="ChEBI" id="CHEBI:15589"/>
    </ligand>
</feature>
<evidence type="ECO:0000256" key="4">
    <source>
        <dbReference type="ARBA" id="ARBA00023002"/>
    </source>
</evidence>
<dbReference type="InterPro" id="IPR046346">
    <property type="entry name" value="Aminoacid_DH-like_N_sf"/>
</dbReference>
<dbReference type="InterPro" id="IPR012301">
    <property type="entry name" value="Malic_N_dom"/>
</dbReference>
<feature type="active site" description="Proton donor" evidence="5">
    <location>
        <position position="118"/>
    </location>
</feature>
<comment type="caution">
    <text evidence="11">The sequence shown here is derived from an EMBL/GenBank/DDBJ whole genome shotgun (WGS) entry which is preliminary data.</text>
</comment>
<dbReference type="InterPro" id="IPR001891">
    <property type="entry name" value="Malic_OxRdtase"/>
</dbReference>
<sequence>MKAVPMAMPSPSYTVTLRVSVPAHPRATQHLVEAVADAGGLVTGIDTVESLEKHLIVSVTCDCVNTAHVQEVRGNIEMMVGTVVEEVSDATMQAHIDGKISVELKNPLRTRQDLARVYTPGVARVCKAIHKNTAEARRLTVKGNAVAVVTDGTAVLGLGDIGPEAALPVMEGKAALFKRFGDVDAWPVCLDTKDTEEIISIVKAIAPVYGGINLEDISAPRCFEIEERLREELDIPVFHDDQHGTAIVTLSALINALKLVGKRIEDARIVVSGVGAAGSAIIRLLMLHGATDVIGCGRNGALGPFREETNPHRNWLAQNTNPRGFQGSLKEALAGADVLIGVSSGNILTGDDIATMADDAIVFAMANPTPEVDPIAAGRHAAIVATGRSDFPNQINNVLVFPGLFRGMLDAGASKIDDEMLRQAAIAVADVVSDEERNANYIIPGVFDPRVVDKVADAVIRYVTGKEPRHKKKSKRDKASNAK</sequence>
<evidence type="ECO:0000256" key="3">
    <source>
        <dbReference type="ARBA" id="ARBA00022723"/>
    </source>
</evidence>
<evidence type="ECO:0000313" key="12">
    <source>
        <dbReference type="Proteomes" id="UP000078368"/>
    </source>
</evidence>
<dbReference type="EMBL" id="LVZK01000001">
    <property type="protein sequence ID" value="OAP85941.1"/>
    <property type="molecule type" value="Genomic_DNA"/>
</dbReference>